<name>A0A1M6GLG4_9FLAO</name>
<dbReference type="Pfam" id="PF02576">
    <property type="entry name" value="RimP_N"/>
    <property type="match status" value="1"/>
</dbReference>
<evidence type="ECO:0000256" key="1">
    <source>
        <dbReference type="ARBA" id="ARBA00022490"/>
    </source>
</evidence>
<dbReference type="RefSeq" id="WP_072764407.1">
    <property type="nucleotide sequence ID" value="NZ_FQYX01000011.1"/>
</dbReference>
<dbReference type="InterPro" id="IPR028998">
    <property type="entry name" value="RimP_C"/>
</dbReference>
<gene>
    <name evidence="3" type="primary">rimP</name>
    <name evidence="6" type="ORF">SAMN04487911_11157</name>
</gene>
<keyword evidence="2 3" id="KW-0690">Ribosome biogenesis</keyword>
<dbReference type="InterPro" id="IPR035956">
    <property type="entry name" value="RimP_N_sf"/>
</dbReference>
<sequence>MLKDKVVELLEGVLKENESLFLIDFSMTPDHKIKIVIDGDHGVTVQDCMTVSRAIEHNIDRDEEDFALEVASAGAASPLKLPRQYRKNLGRTIEVKLQGQEGELEGQLTEATEDDITLEWKAREPKPVGKGKVTVQKKQQIAISDIKEAKVVLKF</sequence>
<dbReference type="InterPro" id="IPR028989">
    <property type="entry name" value="RimP_N"/>
</dbReference>
<reference evidence="6 7" key="1">
    <citation type="submission" date="2016-11" db="EMBL/GenBank/DDBJ databases">
        <authorList>
            <person name="Jaros S."/>
            <person name="Januszkiewicz K."/>
            <person name="Wedrychowicz H."/>
        </authorList>
    </citation>
    <scope>NUCLEOTIDE SEQUENCE [LARGE SCALE GENOMIC DNA]</scope>
    <source>
        <strain evidence="6 7">CGMCC 1.8863</strain>
    </source>
</reference>
<comment type="similarity">
    <text evidence="3">Belongs to the RimP family.</text>
</comment>
<dbReference type="NCBIfam" id="NF002531">
    <property type="entry name" value="PRK02001.1"/>
    <property type="match status" value="1"/>
</dbReference>
<keyword evidence="7" id="KW-1185">Reference proteome</keyword>
<evidence type="ECO:0000313" key="6">
    <source>
        <dbReference type="EMBL" id="SHJ10788.1"/>
    </source>
</evidence>
<evidence type="ECO:0000259" key="4">
    <source>
        <dbReference type="Pfam" id="PF02576"/>
    </source>
</evidence>
<feature type="domain" description="Ribosome maturation factor RimP N-terminal" evidence="4">
    <location>
        <begin position="13"/>
        <end position="75"/>
    </location>
</feature>
<evidence type="ECO:0000259" key="5">
    <source>
        <dbReference type="Pfam" id="PF17384"/>
    </source>
</evidence>
<dbReference type="Proteomes" id="UP000184231">
    <property type="component" value="Unassembled WGS sequence"/>
</dbReference>
<dbReference type="CDD" id="cd01734">
    <property type="entry name" value="YlxS_C"/>
    <property type="match status" value="1"/>
</dbReference>
<dbReference type="AlphaFoldDB" id="A0A1M6GLG4"/>
<dbReference type="OrthoDB" id="9789702at2"/>
<comment type="subcellular location">
    <subcellularLocation>
        <location evidence="3">Cytoplasm</location>
    </subcellularLocation>
</comment>
<dbReference type="STRING" id="558155.SAMN04487911_11157"/>
<feature type="domain" description="Ribosome maturation factor RimP C-terminal" evidence="5">
    <location>
        <begin position="79"/>
        <end position="155"/>
    </location>
</feature>
<comment type="function">
    <text evidence="3">Required for maturation of 30S ribosomal subunits.</text>
</comment>
<dbReference type="InterPro" id="IPR003728">
    <property type="entry name" value="Ribosome_maturation_RimP"/>
</dbReference>
<dbReference type="SUPFAM" id="SSF75420">
    <property type="entry name" value="YhbC-like, N-terminal domain"/>
    <property type="match status" value="1"/>
</dbReference>
<dbReference type="EMBL" id="FQYX01000011">
    <property type="protein sequence ID" value="SHJ10788.1"/>
    <property type="molecule type" value="Genomic_DNA"/>
</dbReference>
<evidence type="ECO:0000313" key="7">
    <source>
        <dbReference type="Proteomes" id="UP000184231"/>
    </source>
</evidence>
<evidence type="ECO:0000256" key="3">
    <source>
        <dbReference type="HAMAP-Rule" id="MF_01077"/>
    </source>
</evidence>
<organism evidence="6 7">
    <name type="scientific">Arenibacter nanhaiticus</name>
    <dbReference type="NCBI Taxonomy" id="558155"/>
    <lineage>
        <taxon>Bacteria</taxon>
        <taxon>Pseudomonadati</taxon>
        <taxon>Bacteroidota</taxon>
        <taxon>Flavobacteriia</taxon>
        <taxon>Flavobacteriales</taxon>
        <taxon>Flavobacteriaceae</taxon>
        <taxon>Arenibacter</taxon>
    </lineage>
</organism>
<dbReference type="InterPro" id="IPR036847">
    <property type="entry name" value="RimP_C_sf"/>
</dbReference>
<dbReference type="GO" id="GO:0006412">
    <property type="term" value="P:translation"/>
    <property type="evidence" value="ECO:0007669"/>
    <property type="project" value="TreeGrafter"/>
</dbReference>
<keyword evidence="1 3" id="KW-0963">Cytoplasm</keyword>
<dbReference type="Pfam" id="PF17384">
    <property type="entry name" value="DUF150_C"/>
    <property type="match status" value="1"/>
</dbReference>
<protein>
    <recommendedName>
        <fullName evidence="3">Ribosome maturation factor RimP</fullName>
    </recommendedName>
</protein>
<dbReference type="PANTHER" id="PTHR33867">
    <property type="entry name" value="RIBOSOME MATURATION FACTOR RIMP"/>
    <property type="match status" value="1"/>
</dbReference>
<dbReference type="Gene3D" id="3.30.300.70">
    <property type="entry name" value="RimP-like superfamily, N-terminal"/>
    <property type="match status" value="1"/>
</dbReference>
<dbReference type="SUPFAM" id="SSF74942">
    <property type="entry name" value="YhbC-like, C-terminal domain"/>
    <property type="match status" value="1"/>
</dbReference>
<dbReference type="PANTHER" id="PTHR33867:SF1">
    <property type="entry name" value="RIBOSOME MATURATION FACTOR RIMP"/>
    <property type="match status" value="1"/>
</dbReference>
<dbReference type="HAMAP" id="MF_01077">
    <property type="entry name" value="RimP"/>
    <property type="match status" value="1"/>
</dbReference>
<dbReference type="GO" id="GO:0000028">
    <property type="term" value="P:ribosomal small subunit assembly"/>
    <property type="evidence" value="ECO:0007669"/>
    <property type="project" value="TreeGrafter"/>
</dbReference>
<accession>A0A1M6GLG4</accession>
<dbReference type="GO" id="GO:0005829">
    <property type="term" value="C:cytosol"/>
    <property type="evidence" value="ECO:0007669"/>
    <property type="project" value="TreeGrafter"/>
</dbReference>
<proteinExistence type="inferred from homology"/>
<evidence type="ECO:0000256" key="2">
    <source>
        <dbReference type="ARBA" id="ARBA00022517"/>
    </source>
</evidence>